<evidence type="ECO:0000313" key="12">
    <source>
        <dbReference type="Proteomes" id="UP000646745"/>
    </source>
</evidence>
<sequence>MRQRERAPQCPLSSCRQVFNMLALISPVDALVRAVRLVSRWAARLIGLLLLAVVVMVIVEVVSRKLLSHSFEGVQEYAGYVLAILSSWGLSHTLVERAHIRIDVGYSKLPMAARAALDLLSILAVNLVGWMIVIYAWPVFSGSLSNHTTANTPLSTPLWIPQLVWVLGYTWFALSAAVLAIRALLAAIGRDSATIRTLIGMGHDADQLEAADLKASETDNITPGGKS</sequence>
<evidence type="ECO:0000256" key="9">
    <source>
        <dbReference type="RuleBase" id="RU369079"/>
    </source>
</evidence>
<evidence type="ECO:0000256" key="2">
    <source>
        <dbReference type="ARBA" id="ARBA00022448"/>
    </source>
</evidence>
<dbReference type="EMBL" id="BMZI01000003">
    <property type="protein sequence ID" value="GHB17813.1"/>
    <property type="molecule type" value="Genomic_DNA"/>
</dbReference>
<feature type="transmembrane region" description="Helical" evidence="9">
    <location>
        <begin position="116"/>
        <end position="138"/>
    </location>
</feature>
<gene>
    <name evidence="11" type="ORF">GCM10009038_15960</name>
</gene>
<evidence type="ECO:0000256" key="5">
    <source>
        <dbReference type="ARBA" id="ARBA00022692"/>
    </source>
</evidence>
<name>A0ABQ3DVS4_9GAMM</name>
<reference evidence="12" key="1">
    <citation type="journal article" date="2019" name="Int. J. Syst. Evol. Microbiol.">
        <title>The Global Catalogue of Microorganisms (GCM) 10K type strain sequencing project: providing services to taxonomists for standard genome sequencing and annotation.</title>
        <authorList>
            <consortium name="The Broad Institute Genomics Platform"/>
            <consortium name="The Broad Institute Genome Sequencing Center for Infectious Disease"/>
            <person name="Wu L."/>
            <person name="Ma J."/>
        </authorList>
    </citation>
    <scope>NUCLEOTIDE SEQUENCE [LARGE SCALE GENOMIC DNA]</scope>
    <source>
        <strain evidence="12">KCTC 32998</strain>
    </source>
</reference>
<keyword evidence="2 9" id="KW-0813">Transport</keyword>
<keyword evidence="3" id="KW-1003">Cell membrane</keyword>
<comment type="function">
    <text evidence="9">Part of the tripartite ATP-independent periplasmic (TRAP) transport system.</text>
</comment>
<evidence type="ECO:0000256" key="3">
    <source>
        <dbReference type="ARBA" id="ARBA00022475"/>
    </source>
</evidence>
<accession>A0ABQ3DVS4</accession>
<keyword evidence="12" id="KW-1185">Reference proteome</keyword>
<keyword evidence="4 9" id="KW-0997">Cell inner membrane</keyword>
<dbReference type="InterPro" id="IPR007387">
    <property type="entry name" value="TRAP_DctQ"/>
</dbReference>
<keyword evidence="5 9" id="KW-0812">Transmembrane</keyword>
<feature type="transmembrane region" description="Helical" evidence="9">
    <location>
        <begin position="41"/>
        <end position="62"/>
    </location>
</feature>
<evidence type="ECO:0000256" key="6">
    <source>
        <dbReference type="ARBA" id="ARBA00022989"/>
    </source>
</evidence>
<comment type="caution">
    <text evidence="11">The sequence shown here is derived from an EMBL/GenBank/DDBJ whole genome shotgun (WGS) entry which is preliminary data.</text>
</comment>
<keyword evidence="6 9" id="KW-1133">Transmembrane helix</keyword>
<feature type="domain" description="Tripartite ATP-independent periplasmic transporters DctQ component" evidence="10">
    <location>
        <begin position="54"/>
        <end position="184"/>
    </location>
</feature>
<feature type="transmembrane region" description="Helical" evidence="9">
    <location>
        <begin position="77"/>
        <end position="95"/>
    </location>
</feature>
<feature type="transmembrane region" description="Helical" evidence="9">
    <location>
        <begin position="158"/>
        <end position="181"/>
    </location>
</feature>
<evidence type="ECO:0000313" key="11">
    <source>
        <dbReference type="EMBL" id="GHB17813.1"/>
    </source>
</evidence>
<comment type="subcellular location">
    <subcellularLocation>
        <location evidence="1 9">Cell inner membrane</location>
        <topology evidence="1 9">Multi-pass membrane protein</topology>
    </subcellularLocation>
</comment>
<evidence type="ECO:0000259" key="10">
    <source>
        <dbReference type="Pfam" id="PF04290"/>
    </source>
</evidence>
<keyword evidence="7 9" id="KW-0472">Membrane</keyword>
<evidence type="ECO:0000256" key="8">
    <source>
        <dbReference type="ARBA" id="ARBA00038436"/>
    </source>
</evidence>
<dbReference type="PANTHER" id="PTHR35011:SF4">
    <property type="entry name" value="SLL1102 PROTEIN"/>
    <property type="match status" value="1"/>
</dbReference>
<dbReference type="PANTHER" id="PTHR35011">
    <property type="entry name" value="2,3-DIKETO-L-GULONATE TRAP TRANSPORTER SMALL PERMEASE PROTEIN YIAM"/>
    <property type="match status" value="1"/>
</dbReference>
<proteinExistence type="inferred from homology"/>
<comment type="subunit">
    <text evidence="9">The complex comprises the extracytoplasmic solute receptor protein and the two transmembrane proteins.</text>
</comment>
<evidence type="ECO:0000256" key="7">
    <source>
        <dbReference type="ARBA" id="ARBA00023136"/>
    </source>
</evidence>
<protein>
    <recommendedName>
        <fullName evidence="9">TRAP transporter small permease protein</fullName>
    </recommendedName>
</protein>
<organism evidence="11 12">
    <name type="scientific">Salinicola rhizosphaerae</name>
    <dbReference type="NCBI Taxonomy" id="1443141"/>
    <lineage>
        <taxon>Bacteria</taxon>
        <taxon>Pseudomonadati</taxon>
        <taxon>Pseudomonadota</taxon>
        <taxon>Gammaproteobacteria</taxon>
        <taxon>Oceanospirillales</taxon>
        <taxon>Halomonadaceae</taxon>
        <taxon>Salinicola</taxon>
    </lineage>
</organism>
<dbReference type="Proteomes" id="UP000646745">
    <property type="component" value="Unassembled WGS sequence"/>
</dbReference>
<evidence type="ECO:0000256" key="4">
    <source>
        <dbReference type="ARBA" id="ARBA00022519"/>
    </source>
</evidence>
<dbReference type="Pfam" id="PF04290">
    <property type="entry name" value="DctQ"/>
    <property type="match status" value="1"/>
</dbReference>
<dbReference type="InterPro" id="IPR055348">
    <property type="entry name" value="DctQ"/>
</dbReference>
<comment type="similarity">
    <text evidence="8 9">Belongs to the TRAP transporter small permease family.</text>
</comment>
<evidence type="ECO:0000256" key="1">
    <source>
        <dbReference type="ARBA" id="ARBA00004429"/>
    </source>
</evidence>